<dbReference type="InterPro" id="IPR041078">
    <property type="entry name" value="Plavaka"/>
</dbReference>
<dbReference type="Proteomes" id="UP000053989">
    <property type="component" value="Unassembled WGS sequence"/>
</dbReference>
<dbReference type="InParanoid" id="A0A0C3A2U3"/>
<protein>
    <submittedName>
        <fullName evidence="1">Uncharacterized protein</fullName>
    </submittedName>
</protein>
<gene>
    <name evidence="1" type="ORF">SCLCIDRAFT_27697</name>
</gene>
<proteinExistence type="predicted"/>
<dbReference type="EMBL" id="KN822079">
    <property type="protein sequence ID" value="KIM58992.1"/>
    <property type="molecule type" value="Genomic_DNA"/>
</dbReference>
<reference evidence="2" key="2">
    <citation type="submission" date="2015-01" db="EMBL/GenBank/DDBJ databases">
        <title>Evolutionary Origins and Diversification of the Mycorrhizal Mutualists.</title>
        <authorList>
            <consortium name="DOE Joint Genome Institute"/>
            <consortium name="Mycorrhizal Genomics Consortium"/>
            <person name="Kohler A."/>
            <person name="Kuo A."/>
            <person name="Nagy L.G."/>
            <person name="Floudas D."/>
            <person name="Copeland A."/>
            <person name="Barry K.W."/>
            <person name="Cichocki N."/>
            <person name="Veneault-Fourrey C."/>
            <person name="LaButti K."/>
            <person name="Lindquist E.A."/>
            <person name="Lipzen A."/>
            <person name="Lundell T."/>
            <person name="Morin E."/>
            <person name="Murat C."/>
            <person name="Riley R."/>
            <person name="Ohm R."/>
            <person name="Sun H."/>
            <person name="Tunlid A."/>
            <person name="Henrissat B."/>
            <person name="Grigoriev I.V."/>
            <person name="Hibbett D.S."/>
            <person name="Martin F."/>
        </authorList>
    </citation>
    <scope>NUCLEOTIDE SEQUENCE [LARGE SCALE GENOMIC DNA]</scope>
    <source>
        <strain evidence="2">Foug A</strain>
    </source>
</reference>
<organism evidence="1 2">
    <name type="scientific">Scleroderma citrinum Foug A</name>
    <dbReference type="NCBI Taxonomy" id="1036808"/>
    <lineage>
        <taxon>Eukaryota</taxon>
        <taxon>Fungi</taxon>
        <taxon>Dikarya</taxon>
        <taxon>Basidiomycota</taxon>
        <taxon>Agaricomycotina</taxon>
        <taxon>Agaricomycetes</taxon>
        <taxon>Agaricomycetidae</taxon>
        <taxon>Boletales</taxon>
        <taxon>Sclerodermatineae</taxon>
        <taxon>Sclerodermataceae</taxon>
        <taxon>Scleroderma</taxon>
    </lineage>
</organism>
<keyword evidence="2" id="KW-1185">Reference proteome</keyword>
<dbReference type="OrthoDB" id="3199698at2759"/>
<reference evidence="1 2" key="1">
    <citation type="submission" date="2014-04" db="EMBL/GenBank/DDBJ databases">
        <authorList>
            <consortium name="DOE Joint Genome Institute"/>
            <person name="Kuo A."/>
            <person name="Kohler A."/>
            <person name="Nagy L.G."/>
            <person name="Floudas D."/>
            <person name="Copeland A."/>
            <person name="Barry K.W."/>
            <person name="Cichocki N."/>
            <person name="Veneault-Fourrey C."/>
            <person name="LaButti K."/>
            <person name="Lindquist E.A."/>
            <person name="Lipzen A."/>
            <person name="Lundell T."/>
            <person name="Morin E."/>
            <person name="Murat C."/>
            <person name="Sun H."/>
            <person name="Tunlid A."/>
            <person name="Henrissat B."/>
            <person name="Grigoriev I.V."/>
            <person name="Hibbett D.S."/>
            <person name="Martin F."/>
            <person name="Nordberg H.P."/>
            <person name="Cantor M.N."/>
            <person name="Hua S.X."/>
        </authorList>
    </citation>
    <scope>NUCLEOTIDE SEQUENCE [LARGE SCALE GENOMIC DNA]</scope>
    <source>
        <strain evidence="1 2">Foug A</strain>
    </source>
</reference>
<evidence type="ECO:0000313" key="1">
    <source>
        <dbReference type="EMBL" id="KIM58992.1"/>
    </source>
</evidence>
<name>A0A0C3A2U3_9AGAM</name>
<dbReference type="STRING" id="1036808.A0A0C3A2U3"/>
<evidence type="ECO:0000313" key="2">
    <source>
        <dbReference type="Proteomes" id="UP000053989"/>
    </source>
</evidence>
<dbReference type="HOGENOM" id="CLU_006344_15_0_1"/>
<dbReference type="AlphaFoldDB" id="A0A0C3A2U3"/>
<accession>A0A0C3A2U3</accession>
<dbReference type="Pfam" id="PF18759">
    <property type="entry name" value="Plavaka"/>
    <property type="match status" value="1"/>
</dbReference>
<sequence length="460" mass="52073">MHGAMLVPIILGSNKTTVSVATGQNDYYPLYLSIGNIHNNTRHAHQNSLVLIAFLAIPKTDCEKEDTAEFRKFRCQLFHTTLAHILSSLQHGMSKPEVQRCPDGHFRRAAYALAAYITDYPEQEFGAPNGLCSSITESKHIKAVKKPWRRSNRFDVLGQMLMLQGSVISAAMMDKVELHRKQGQNACDLDTGAQRFHRDNVSHAQCHNGDEDEDYNSDGSDDEARIHNGPCVLNYIHLAKTPARKYPSSLYALAHHIQQPKLPLLTRWFLHFQLQNNVDPSNNNVALPDLSGLPFSVFHSATSTFYAPSDLSGLGGMHSECIQSTPSWRKGPARYDTVFLEKDPEIPGMGGLHIGRVFLFFSFTYDGIKYPCVLIQWYTTFSDRPDEDTRMWIVQPDYDADGECELEVIHAHCILRGAHLIPVYGCDRLPSDLHYTDTLNIFRAYYVNKYIDHHAFEIAF</sequence>